<dbReference type="InterPro" id="IPR006680">
    <property type="entry name" value="Amidohydro-rel"/>
</dbReference>
<evidence type="ECO:0000313" key="4">
    <source>
        <dbReference type="Proteomes" id="UP001257914"/>
    </source>
</evidence>
<dbReference type="Gene3D" id="3.20.20.140">
    <property type="entry name" value="Metal-dependent hydrolases"/>
    <property type="match status" value="1"/>
</dbReference>
<reference evidence="3 4" key="1">
    <citation type="submission" date="2023-10" db="EMBL/GenBank/DDBJ databases">
        <title>Psychrosphaera aquimaarina strain SW33 isolated from seawater.</title>
        <authorList>
            <person name="Bayburt H."/>
            <person name="Kim J.M."/>
            <person name="Choi B.J."/>
            <person name="Jeon C.O."/>
        </authorList>
    </citation>
    <scope>NUCLEOTIDE SEQUENCE [LARGE SCALE GENOMIC DNA]</scope>
    <source>
        <strain evidence="3 4">KCTC 52743</strain>
    </source>
</reference>
<comment type="PTM">
    <text evidence="1">Carboxylation allows a single lysine to coordinate two zinc ions.</text>
</comment>
<dbReference type="InterPro" id="IPR032466">
    <property type="entry name" value="Metal_Hydrolase"/>
</dbReference>
<keyword evidence="1" id="KW-0479">Metal-binding</keyword>
<dbReference type="PANTHER" id="PTHR11647">
    <property type="entry name" value="HYDRANTOINASE/DIHYDROPYRIMIDINASE FAMILY MEMBER"/>
    <property type="match status" value="1"/>
</dbReference>
<dbReference type="SUPFAM" id="SSF51556">
    <property type="entry name" value="Metallo-dependent hydrolases"/>
    <property type="match status" value="1"/>
</dbReference>
<dbReference type="Gene3D" id="2.30.40.10">
    <property type="entry name" value="Urease, subunit C, domain 1"/>
    <property type="match status" value="1"/>
</dbReference>
<dbReference type="NCBIfam" id="TIGR01975">
    <property type="entry name" value="isoAsp_dipep"/>
    <property type="match status" value="1"/>
</dbReference>
<dbReference type="InterPro" id="IPR011059">
    <property type="entry name" value="Metal-dep_hydrolase_composite"/>
</dbReference>
<dbReference type="EMBL" id="JAWCUA010000003">
    <property type="protein sequence ID" value="MDU0112013.1"/>
    <property type="molecule type" value="Genomic_DNA"/>
</dbReference>
<accession>A0ABU3QY73</accession>
<dbReference type="EC" id="3.4.19.-" evidence="1"/>
<keyword evidence="4" id="KW-1185">Reference proteome</keyword>
<comment type="caution">
    <text evidence="3">The sequence shown here is derived from an EMBL/GenBank/DDBJ whole genome shotgun (WGS) entry which is preliminary data.</text>
</comment>
<comment type="function">
    <text evidence="1">Catalyzes the hydrolytic cleavage of a subset of L-isoaspartyl (L-beta-aspartyl) dipeptides. Used to degrade proteins damaged by L-isoaspartyl residues formation.</text>
</comment>
<comment type="subcellular location">
    <subcellularLocation>
        <location evidence="1">Cytoplasm</location>
    </subcellularLocation>
</comment>
<dbReference type="PIRSF" id="PIRSF001238">
    <property type="entry name" value="IadA"/>
    <property type="match status" value="1"/>
</dbReference>
<dbReference type="InterPro" id="IPR050378">
    <property type="entry name" value="Metallo-dep_Hydrolases_sf"/>
</dbReference>
<dbReference type="InterPro" id="IPR010229">
    <property type="entry name" value="Pept_M38_dipep"/>
</dbReference>
<dbReference type="PANTHER" id="PTHR11647:SF1">
    <property type="entry name" value="COLLAPSIN RESPONSE MEDIATOR PROTEIN"/>
    <property type="match status" value="1"/>
</dbReference>
<dbReference type="Pfam" id="PF01979">
    <property type="entry name" value="Amidohydro_1"/>
    <property type="match status" value="1"/>
</dbReference>
<feature type="domain" description="Amidohydrolase-related" evidence="2">
    <location>
        <begin position="51"/>
        <end position="361"/>
    </location>
</feature>
<keyword evidence="1" id="KW-0482">Metalloprotease</keyword>
<comment type="cofactor">
    <cofactor evidence="1">
        <name>Zn(2+)</name>
        <dbReference type="ChEBI" id="CHEBI:29105"/>
    </cofactor>
    <text evidence="1">Binds 2 Zn(2+) ions per subunit.</text>
</comment>
<evidence type="ECO:0000256" key="1">
    <source>
        <dbReference type="PIRNR" id="PIRNR001238"/>
    </source>
</evidence>
<dbReference type="SUPFAM" id="SSF51338">
    <property type="entry name" value="Composite domain of metallo-dependent hydrolases"/>
    <property type="match status" value="1"/>
</dbReference>
<keyword evidence="1" id="KW-0645">Protease</keyword>
<evidence type="ECO:0000259" key="2">
    <source>
        <dbReference type="Pfam" id="PF01979"/>
    </source>
</evidence>
<protein>
    <recommendedName>
        <fullName evidence="1">Isoaspartyl dipeptidase</fullName>
        <ecNumber evidence="1">3.4.19.-</ecNumber>
    </recommendedName>
</protein>
<keyword evidence="1" id="KW-0862">Zinc</keyword>
<gene>
    <name evidence="3" type="primary">iadA</name>
    <name evidence="3" type="ORF">RT723_03140</name>
</gene>
<name>A0ABU3QY73_9GAMM</name>
<dbReference type="RefSeq" id="WP_315945861.1">
    <property type="nucleotide sequence ID" value="NZ_JAWCUA010000003.1"/>
</dbReference>
<proteinExistence type="inferred from homology"/>
<sequence>MKLIKSADVYSPESLGKKDVLIAGGKIVAIADDLSHFEHKLVEVIDATGQILAPGFVDSLVHITGGGGEGGYATRTPEMGAEDAFYGGITTVIGVLGTDAESRSLENLLAKAYGLQEQGLTVYCYTGSYHYPMVNLMSSVKRDIMFIEKFIGVGEVAIADHRSSQLTVEELARVASESRVAGMLSGKSGIVSIHVGDESGKLNLLLDVVEQSDIPISQFYPTHINRSGSLLKSGIEYAKKGGVIDFTTSTTEQIIEQGEVPAAEALALALQSGVDIKQLTMSSDGNASLPAFDEQGNLTNLQVGEVKSLHQSMVDAVIKYQVPFDIALRSITSSPADILKLNKGKITIGSDADVVLLNKTTLTIESVFALGVQVVNEIALEIDLPFGRS</sequence>
<dbReference type="GO" id="GO:0008798">
    <property type="term" value="F:beta-aspartyl-peptidase activity"/>
    <property type="evidence" value="ECO:0007669"/>
    <property type="project" value="UniProtKB-EC"/>
</dbReference>
<organism evidence="3 4">
    <name type="scientific">Psychrosphaera aquimarina</name>
    <dbReference type="NCBI Taxonomy" id="2044854"/>
    <lineage>
        <taxon>Bacteria</taxon>
        <taxon>Pseudomonadati</taxon>
        <taxon>Pseudomonadota</taxon>
        <taxon>Gammaproteobacteria</taxon>
        <taxon>Alteromonadales</taxon>
        <taxon>Pseudoalteromonadaceae</taxon>
        <taxon>Psychrosphaera</taxon>
    </lineage>
</organism>
<dbReference type="Proteomes" id="UP001257914">
    <property type="component" value="Unassembled WGS sequence"/>
</dbReference>
<keyword evidence="1 3" id="KW-0378">Hydrolase</keyword>
<comment type="similarity">
    <text evidence="1">Belongs to the peptidase M38 family.</text>
</comment>
<evidence type="ECO:0000313" key="3">
    <source>
        <dbReference type="EMBL" id="MDU0112013.1"/>
    </source>
</evidence>